<accession>A0AAV5VTM6</accession>
<comment type="caution">
    <text evidence="3">The sequence shown here is derived from an EMBL/GenBank/DDBJ whole genome shotgun (WGS) entry which is preliminary data.</text>
</comment>
<dbReference type="GO" id="GO:0006506">
    <property type="term" value="P:GPI anchor biosynthetic process"/>
    <property type="evidence" value="ECO:0007669"/>
    <property type="project" value="TreeGrafter"/>
</dbReference>
<keyword evidence="1" id="KW-0472">Membrane</keyword>
<gene>
    <name evidence="3" type="ORF">PFISCL1PPCAC_14100</name>
</gene>
<keyword evidence="1" id="KW-0812">Transmembrane</keyword>
<feature type="transmembrane region" description="Helical" evidence="1">
    <location>
        <begin position="80"/>
        <end position="101"/>
    </location>
</feature>
<evidence type="ECO:0000313" key="4">
    <source>
        <dbReference type="Proteomes" id="UP001432322"/>
    </source>
</evidence>
<dbReference type="Pfam" id="PF10277">
    <property type="entry name" value="Frag1"/>
    <property type="match status" value="1"/>
</dbReference>
<protein>
    <recommendedName>
        <fullName evidence="2">CWH43-like N-terminal domain-containing protein</fullName>
    </recommendedName>
</protein>
<feature type="transmembrane region" description="Helical" evidence="1">
    <location>
        <begin position="177"/>
        <end position="201"/>
    </location>
</feature>
<reference evidence="3" key="1">
    <citation type="submission" date="2023-10" db="EMBL/GenBank/DDBJ databases">
        <title>Genome assembly of Pristionchus species.</title>
        <authorList>
            <person name="Yoshida K."/>
            <person name="Sommer R.J."/>
        </authorList>
    </citation>
    <scope>NUCLEOTIDE SEQUENCE</scope>
    <source>
        <strain evidence="3">RS5133</strain>
    </source>
</reference>
<proteinExistence type="predicted"/>
<organism evidence="3 4">
    <name type="scientific">Pristionchus fissidentatus</name>
    <dbReference type="NCBI Taxonomy" id="1538716"/>
    <lineage>
        <taxon>Eukaryota</taxon>
        <taxon>Metazoa</taxon>
        <taxon>Ecdysozoa</taxon>
        <taxon>Nematoda</taxon>
        <taxon>Chromadorea</taxon>
        <taxon>Rhabditida</taxon>
        <taxon>Rhabditina</taxon>
        <taxon>Diplogasteromorpha</taxon>
        <taxon>Diplogasteroidea</taxon>
        <taxon>Neodiplogasteridae</taxon>
        <taxon>Pristionchus</taxon>
    </lineage>
</organism>
<dbReference type="AlphaFoldDB" id="A0AAV5VTM6"/>
<evidence type="ECO:0000313" key="3">
    <source>
        <dbReference type="EMBL" id="GMT22803.1"/>
    </source>
</evidence>
<dbReference type="Proteomes" id="UP001432322">
    <property type="component" value="Unassembled WGS sequence"/>
</dbReference>
<evidence type="ECO:0000256" key="1">
    <source>
        <dbReference type="SAM" id="Phobius"/>
    </source>
</evidence>
<feature type="non-terminal residue" evidence="3">
    <location>
        <position position="1"/>
    </location>
</feature>
<name>A0AAV5VTM6_9BILA</name>
<feature type="transmembrane region" description="Helical" evidence="1">
    <location>
        <begin position="107"/>
        <end position="127"/>
    </location>
</feature>
<dbReference type="EMBL" id="BTSY01000004">
    <property type="protein sequence ID" value="GMT22803.1"/>
    <property type="molecule type" value="Genomic_DNA"/>
</dbReference>
<dbReference type="InterPro" id="IPR019402">
    <property type="entry name" value="CWH43_N"/>
</dbReference>
<feature type="non-terminal residue" evidence="3">
    <location>
        <position position="230"/>
    </location>
</feature>
<feature type="domain" description="CWH43-like N-terminal" evidence="2">
    <location>
        <begin position="28"/>
        <end position="205"/>
    </location>
</feature>
<dbReference type="GO" id="GO:0005789">
    <property type="term" value="C:endoplasmic reticulum membrane"/>
    <property type="evidence" value="ECO:0007669"/>
    <property type="project" value="TreeGrafter"/>
</dbReference>
<evidence type="ECO:0000259" key="2">
    <source>
        <dbReference type="Pfam" id="PF10277"/>
    </source>
</evidence>
<dbReference type="InterPro" id="IPR039545">
    <property type="entry name" value="PGAP2"/>
</dbReference>
<dbReference type="PANTHER" id="PTHR12892:SF15">
    <property type="entry name" value="POST-GPI ATTACHMENT TO PROTEINS FACTOR 2-LIKE"/>
    <property type="match status" value="1"/>
</dbReference>
<feature type="transmembrane region" description="Helical" evidence="1">
    <location>
        <begin position="148"/>
        <end position="171"/>
    </location>
</feature>
<sequence length="230" mass="25498">VVGAYFCIGYTFTFGSEIISNLSLSACPGVKSGLPPFSYAISSWEPQRLVWQLALIAHIPPRVIIVLTCPQIWLPGAGRVWLYSGCIIEVFSLVLLTVFHVDSILGFHAHAAFFATWAIGAFISMGITLHLSRLTGMKDRNSMFHSFFVIKCCLFVLFALAVLGVTIFYPISQRLCLTWAFSIFCVCEYSIVGLNVGFYAFCLHEISTAFAGFRISCVPHGEEEKTQVEN</sequence>
<dbReference type="GO" id="GO:0000139">
    <property type="term" value="C:Golgi membrane"/>
    <property type="evidence" value="ECO:0007669"/>
    <property type="project" value="InterPro"/>
</dbReference>
<keyword evidence="1" id="KW-1133">Transmembrane helix</keyword>
<dbReference type="PANTHER" id="PTHR12892">
    <property type="entry name" value="FGF RECEPTOR ACTIVATING PROTEIN 1"/>
    <property type="match status" value="1"/>
</dbReference>
<keyword evidence="4" id="KW-1185">Reference proteome</keyword>